<dbReference type="Pfam" id="PF00999">
    <property type="entry name" value="Na_H_Exchanger"/>
    <property type="match status" value="1"/>
</dbReference>
<keyword evidence="3 7" id="KW-0812">Transmembrane</keyword>
<feature type="transmembrane region" description="Helical" evidence="7">
    <location>
        <begin position="12"/>
        <end position="33"/>
    </location>
</feature>
<reference evidence="10" key="1">
    <citation type="submission" date="2020-05" db="EMBL/GenBank/DDBJ databases">
        <title>Phylogenomic resolution of chytrid fungi.</title>
        <authorList>
            <person name="Stajich J.E."/>
            <person name="Amses K."/>
            <person name="Simmons R."/>
            <person name="Seto K."/>
            <person name="Myers J."/>
            <person name="Bonds A."/>
            <person name="Quandt C.A."/>
            <person name="Barry K."/>
            <person name="Liu P."/>
            <person name="Grigoriev I."/>
            <person name="Longcore J.E."/>
            <person name="James T.Y."/>
        </authorList>
    </citation>
    <scope>NUCLEOTIDE SEQUENCE</scope>
    <source>
        <strain evidence="10">JEL0318</strain>
    </source>
</reference>
<dbReference type="InterPro" id="IPR057291">
    <property type="entry name" value="CHX17_2nd"/>
</dbReference>
<dbReference type="Pfam" id="PF23256">
    <property type="entry name" value="CHX17_2nd"/>
    <property type="match status" value="1"/>
</dbReference>
<feature type="transmembrane region" description="Helical" evidence="7">
    <location>
        <begin position="70"/>
        <end position="91"/>
    </location>
</feature>
<dbReference type="GO" id="GO:1902600">
    <property type="term" value="P:proton transmembrane transport"/>
    <property type="evidence" value="ECO:0007669"/>
    <property type="project" value="InterPro"/>
</dbReference>
<sequence length="727" mass="78588">MSGDNPIHHPIGLFLVQLILILVVTRLLAAILAHFRQPRFIAEVVGGILLGPTVLGQSSKYMETLFPPTALAQLKLVAGFGLVLYVFMVGLELDPRNLRESNLQSISITLSGIIVSICAGFGVSRLLYDHYGDPSVPFTSFLVFIGLAIGITAFPVLNRILTEQRLINTRVGKVTMSSNSVDDAIVWTFLTFVIALIHNTATYLDALYIFLAVSAFALVMWFAVRPALVRLINIGARNESVSQFAFFATFALIILSSWFTQAIGVHAIFGAFLVGLITPHDHGYALHLSEKMEDVVEVLLLPLYFAITGIQTRLDFLNDGTSWGMVILVIVLATAGKIIGCGLAAHFTGLGWRESFTVGILMNTKGLVEMIVLDFGLSAGIINSKVYSILVIMALVTTFMTTPIVAVVYHTYFRHHHLTPVSPTTSHPGKESYELNKPRSSELNVLVCLPNMQTVPAMMAITQMVKQSSRPVHVNALRLIQLSERTSTVLMATDATETLRADPVISVFRTFGQLSQVGVRSLVAVSNPDDFPENIISSAIDTGSNLIIIPIHSDLPIGVTKPEPYSDEQRTFVENVIAKAPCSVAAFIDRGFGVSPTSTTSIKELHVAPAKATNNGQQIFFPFFGGPDDREALLFVSYIAAHPGVSVTILRICPTSVNTSSVAIDVNQEPDTSSGALVDGTLKQSNPALNAGEDPTDDAAISAFLTAYPTAKLDKIDSPTPVQAIVQ</sequence>
<feature type="transmembrane region" description="Helical" evidence="7">
    <location>
        <begin position="206"/>
        <end position="224"/>
    </location>
</feature>
<feature type="non-terminal residue" evidence="10">
    <location>
        <position position="727"/>
    </location>
</feature>
<evidence type="ECO:0000259" key="9">
    <source>
        <dbReference type="Pfam" id="PF23256"/>
    </source>
</evidence>
<feature type="domain" description="Cation/H+ exchanger transmembrane" evidence="8">
    <location>
        <begin position="24"/>
        <end position="405"/>
    </location>
</feature>
<feature type="transmembrane region" description="Helical" evidence="7">
    <location>
        <begin position="323"/>
        <end position="345"/>
    </location>
</feature>
<organism evidence="10 11">
    <name type="scientific">Rhizophlyctis rosea</name>
    <dbReference type="NCBI Taxonomy" id="64517"/>
    <lineage>
        <taxon>Eukaryota</taxon>
        <taxon>Fungi</taxon>
        <taxon>Fungi incertae sedis</taxon>
        <taxon>Chytridiomycota</taxon>
        <taxon>Chytridiomycota incertae sedis</taxon>
        <taxon>Chytridiomycetes</taxon>
        <taxon>Rhizophlyctidales</taxon>
        <taxon>Rhizophlyctidaceae</taxon>
        <taxon>Rhizophlyctis</taxon>
    </lineage>
</organism>
<feature type="transmembrane region" description="Helical" evidence="7">
    <location>
        <begin position="244"/>
        <end position="277"/>
    </location>
</feature>
<proteinExistence type="predicted"/>
<dbReference type="Proteomes" id="UP001212841">
    <property type="component" value="Unassembled WGS sequence"/>
</dbReference>
<dbReference type="InterPro" id="IPR050794">
    <property type="entry name" value="CPA2_transporter"/>
</dbReference>
<feature type="transmembrane region" description="Helical" evidence="7">
    <location>
        <begin position="181"/>
        <end position="200"/>
    </location>
</feature>
<gene>
    <name evidence="10" type="ORF">HK097_000048</name>
</gene>
<evidence type="ECO:0000256" key="6">
    <source>
        <dbReference type="ARBA" id="ARBA00023136"/>
    </source>
</evidence>
<dbReference type="AlphaFoldDB" id="A0AAD5SL68"/>
<evidence type="ECO:0000259" key="8">
    <source>
        <dbReference type="Pfam" id="PF00999"/>
    </source>
</evidence>
<keyword evidence="5" id="KW-0406">Ion transport</keyword>
<feature type="transmembrane region" description="Helical" evidence="7">
    <location>
        <begin position="40"/>
        <end position="58"/>
    </location>
</feature>
<keyword evidence="11" id="KW-1185">Reference proteome</keyword>
<feature type="transmembrane region" description="Helical" evidence="7">
    <location>
        <begin position="140"/>
        <end position="161"/>
    </location>
</feature>
<dbReference type="GO" id="GO:0016020">
    <property type="term" value="C:membrane"/>
    <property type="evidence" value="ECO:0007669"/>
    <property type="project" value="UniProtKB-SubCell"/>
</dbReference>
<keyword evidence="2" id="KW-0813">Transport</keyword>
<dbReference type="PANTHER" id="PTHR32468:SF0">
    <property type="entry name" value="K(+)_H(+) ANTIPORTER 1"/>
    <property type="match status" value="1"/>
</dbReference>
<keyword evidence="6 7" id="KW-0472">Membrane</keyword>
<evidence type="ECO:0000313" key="11">
    <source>
        <dbReference type="Proteomes" id="UP001212841"/>
    </source>
</evidence>
<dbReference type="InterPro" id="IPR006153">
    <property type="entry name" value="Cation/H_exchanger_TM"/>
</dbReference>
<evidence type="ECO:0000256" key="5">
    <source>
        <dbReference type="ARBA" id="ARBA00023065"/>
    </source>
</evidence>
<dbReference type="EMBL" id="JADGJD010000001">
    <property type="protein sequence ID" value="KAJ3057581.1"/>
    <property type="molecule type" value="Genomic_DNA"/>
</dbReference>
<evidence type="ECO:0000256" key="4">
    <source>
        <dbReference type="ARBA" id="ARBA00022989"/>
    </source>
</evidence>
<dbReference type="GO" id="GO:0015297">
    <property type="term" value="F:antiporter activity"/>
    <property type="evidence" value="ECO:0007669"/>
    <property type="project" value="InterPro"/>
</dbReference>
<evidence type="ECO:0000256" key="2">
    <source>
        <dbReference type="ARBA" id="ARBA00022448"/>
    </source>
</evidence>
<feature type="domain" description="Cation/H(+) antiporter central" evidence="9">
    <location>
        <begin position="473"/>
        <end position="594"/>
    </location>
</feature>
<protein>
    <recommendedName>
        <fullName evidence="12">Cation/H+ exchanger domain-containing protein</fullName>
    </recommendedName>
</protein>
<dbReference type="InterPro" id="IPR038770">
    <property type="entry name" value="Na+/solute_symporter_sf"/>
</dbReference>
<comment type="caution">
    <text evidence="10">The sequence shown here is derived from an EMBL/GenBank/DDBJ whole genome shotgun (WGS) entry which is preliminary data.</text>
</comment>
<name>A0AAD5SL68_9FUNG</name>
<evidence type="ECO:0008006" key="12">
    <source>
        <dbReference type="Google" id="ProtNLM"/>
    </source>
</evidence>
<evidence type="ECO:0000256" key="1">
    <source>
        <dbReference type="ARBA" id="ARBA00004141"/>
    </source>
</evidence>
<feature type="transmembrane region" description="Helical" evidence="7">
    <location>
        <begin position="103"/>
        <end position="128"/>
    </location>
</feature>
<evidence type="ECO:0000313" key="10">
    <source>
        <dbReference type="EMBL" id="KAJ3057581.1"/>
    </source>
</evidence>
<dbReference type="PANTHER" id="PTHR32468">
    <property type="entry name" value="CATION/H + ANTIPORTER"/>
    <property type="match status" value="1"/>
</dbReference>
<comment type="subcellular location">
    <subcellularLocation>
        <location evidence="1">Membrane</location>
        <topology evidence="1">Multi-pass membrane protein</topology>
    </subcellularLocation>
</comment>
<feature type="transmembrane region" description="Helical" evidence="7">
    <location>
        <begin position="389"/>
        <end position="409"/>
    </location>
</feature>
<evidence type="ECO:0000256" key="3">
    <source>
        <dbReference type="ARBA" id="ARBA00022692"/>
    </source>
</evidence>
<dbReference type="Gene3D" id="1.20.1530.20">
    <property type="match status" value="1"/>
</dbReference>
<keyword evidence="4 7" id="KW-1133">Transmembrane helix</keyword>
<accession>A0AAD5SL68</accession>
<evidence type="ECO:0000256" key="7">
    <source>
        <dbReference type="SAM" id="Phobius"/>
    </source>
</evidence>